<keyword evidence="2" id="KW-0812">Transmembrane</keyword>
<keyword evidence="2" id="KW-1133">Transmembrane helix</keyword>
<accession>A0A418WTH5</accession>
<evidence type="ECO:0000313" key="4">
    <source>
        <dbReference type="EMBL" id="RJF94525.1"/>
    </source>
</evidence>
<keyword evidence="2" id="KW-0472">Membrane</keyword>
<proteinExistence type="predicted"/>
<evidence type="ECO:0000259" key="3">
    <source>
        <dbReference type="Pfam" id="PF09977"/>
    </source>
</evidence>
<feature type="domain" description="DUF2134" evidence="3">
    <location>
        <begin position="57"/>
        <end position="165"/>
    </location>
</feature>
<feature type="transmembrane region" description="Helical" evidence="2">
    <location>
        <begin position="15"/>
        <end position="41"/>
    </location>
</feature>
<dbReference type="Proteomes" id="UP000284605">
    <property type="component" value="Unassembled WGS sequence"/>
</dbReference>
<sequence length="556" mass="56989">MGTREPKRPIWERGAAALVFMVAMPVLIGTLSMVVDLGYAFHAKQSLQDTLDLAAIAAARHLDGGTGGTAGAVAAAQVVLTDNGYGTLALTQACVDPTADDQVTFCLGTYDSHKSGGGLVYPVADRFTAGGTNPRAVRLSGRGSSPSFFAGALGVTDLDVSARATSAFVGSPLAMLTIRSTLVHLDSSQGTVLNAVFGGLLGGNLNLSLVSWQGLIDTDINLLDFVDELAIGLHLDAGGTDQVLSTDAAVGTVLQAAIDALERDGGSAINATAIDGLADLQAIVPAGQTMRLGSILSLASGTPAAGMDATLSVFDLTQAIVQAANGENGLAASIPLDLGDNNTVTLRLSVVEPPQLSAIGNPELAKANPFGPNQIYVRTAQVRAVVSLELAGLTGIANLASKVANLVAPVTTLLNDLFHLDLVTVIGSLLGVPHDMVDIIIVPGDPVRIDVSLDLGAGKARVTDFNCPPNSKPESLTIAVKTAIANLRIGQVDLDSIFSPISSPASSRSRWSISASRPAPGPRSCSSAVRPAGRSKAGRGGPDRHRCRGHRLGTYL</sequence>
<reference evidence="4 5" key="1">
    <citation type="submission" date="2018-09" db="EMBL/GenBank/DDBJ databases">
        <authorList>
            <person name="Zhu H."/>
        </authorList>
    </citation>
    <scope>NUCLEOTIDE SEQUENCE [LARGE SCALE GENOMIC DNA]</scope>
    <source>
        <strain evidence="4 5">K1W22B-8</strain>
    </source>
</reference>
<dbReference type="RefSeq" id="WP_119775675.1">
    <property type="nucleotide sequence ID" value="NZ_QYUK01000008.1"/>
</dbReference>
<evidence type="ECO:0000256" key="1">
    <source>
        <dbReference type="SAM" id="MobiDB-lite"/>
    </source>
</evidence>
<dbReference type="EMBL" id="QYUK01000008">
    <property type="protein sequence ID" value="RJF94525.1"/>
    <property type="molecule type" value="Genomic_DNA"/>
</dbReference>
<feature type="compositionally biased region" description="Basic residues" evidence="1">
    <location>
        <begin position="545"/>
        <end position="556"/>
    </location>
</feature>
<feature type="compositionally biased region" description="Low complexity" evidence="1">
    <location>
        <begin position="502"/>
        <end position="518"/>
    </location>
</feature>
<dbReference type="Pfam" id="PF09977">
    <property type="entry name" value="Tad_C"/>
    <property type="match status" value="1"/>
</dbReference>
<protein>
    <recommendedName>
        <fullName evidence="3">DUF2134 domain-containing protein</fullName>
    </recommendedName>
</protein>
<organism evidence="4 5">
    <name type="scientific">Oleomonas cavernae</name>
    <dbReference type="NCBI Taxonomy" id="2320859"/>
    <lineage>
        <taxon>Bacteria</taxon>
        <taxon>Pseudomonadati</taxon>
        <taxon>Pseudomonadota</taxon>
        <taxon>Alphaproteobacteria</taxon>
        <taxon>Acetobacterales</taxon>
        <taxon>Acetobacteraceae</taxon>
        <taxon>Oleomonas</taxon>
    </lineage>
</organism>
<feature type="region of interest" description="Disordered" evidence="1">
    <location>
        <begin position="502"/>
        <end position="556"/>
    </location>
</feature>
<gene>
    <name evidence="4" type="ORF">D3874_01430</name>
</gene>
<name>A0A418WTH5_9PROT</name>
<evidence type="ECO:0000313" key="5">
    <source>
        <dbReference type="Proteomes" id="UP000284605"/>
    </source>
</evidence>
<dbReference type="InterPro" id="IPR018705">
    <property type="entry name" value="DUF2134_membrane"/>
</dbReference>
<comment type="caution">
    <text evidence="4">The sequence shown here is derived from an EMBL/GenBank/DDBJ whole genome shotgun (WGS) entry which is preliminary data.</text>
</comment>
<dbReference type="AlphaFoldDB" id="A0A418WTH5"/>
<keyword evidence="5" id="KW-1185">Reference proteome</keyword>
<evidence type="ECO:0000256" key="2">
    <source>
        <dbReference type="SAM" id="Phobius"/>
    </source>
</evidence>
<dbReference type="OrthoDB" id="7630116at2"/>